<dbReference type="NCBIfam" id="TIGR03370">
    <property type="entry name" value="VPLPA-CTERM"/>
    <property type="match status" value="1"/>
</dbReference>
<keyword evidence="1" id="KW-0812">Transmembrane</keyword>
<name>A0A1Y5T0Y3_9RHOB</name>
<keyword evidence="2" id="KW-0732">Signal</keyword>
<evidence type="ECO:0000256" key="2">
    <source>
        <dbReference type="SAM" id="SignalP"/>
    </source>
</evidence>
<accession>A0A1Y5T0Y3</accession>
<sequence length="176" mass="18611">MLNTIKAFLVSAFMATTLIAATQASATSVNWTTEGGLSDFDTDTITFTGFNTNQLTSVVGSAFFHSHSTSSVVNFNLEVLLDGVWTSIFTDSTNSVSPVSGDNVLSSLISNVSFATGIVSGIRATGSPNQSQANHNWGNTVFNFNDVSRVPLPASLPLLAASIFGFGFMRRRAQKG</sequence>
<keyword evidence="4" id="KW-1185">Reference proteome</keyword>
<evidence type="ECO:0000313" key="3">
    <source>
        <dbReference type="EMBL" id="SLN51259.1"/>
    </source>
</evidence>
<dbReference type="EMBL" id="FWFL01000006">
    <property type="protein sequence ID" value="SLN51259.1"/>
    <property type="molecule type" value="Genomic_DNA"/>
</dbReference>
<keyword evidence="1" id="KW-0472">Membrane</keyword>
<proteinExistence type="predicted"/>
<dbReference type="RefSeq" id="WP_085892905.1">
    <property type="nucleotide sequence ID" value="NZ_FWFL01000006.1"/>
</dbReference>
<reference evidence="3 4" key="1">
    <citation type="submission" date="2017-03" db="EMBL/GenBank/DDBJ databases">
        <authorList>
            <person name="Afonso C.L."/>
            <person name="Miller P.J."/>
            <person name="Scott M.A."/>
            <person name="Spackman E."/>
            <person name="Goraichik I."/>
            <person name="Dimitrov K.M."/>
            <person name="Suarez D.L."/>
            <person name="Swayne D.E."/>
        </authorList>
    </citation>
    <scope>NUCLEOTIDE SEQUENCE [LARGE SCALE GENOMIC DNA]</scope>
    <source>
        <strain evidence="3 4">CECT 8287</strain>
    </source>
</reference>
<dbReference type="OrthoDB" id="7866595at2"/>
<dbReference type="InterPro" id="IPR022472">
    <property type="entry name" value="VPLPA-CTERM"/>
</dbReference>
<feature type="chain" id="PRO_5012983673" description="VPLPA-CTERM protein sorting domain-containing protein" evidence="2">
    <location>
        <begin position="27"/>
        <end position="176"/>
    </location>
</feature>
<dbReference type="AlphaFoldDB" id="A0A1Y5T0Y3"/>
<feature type="signal peptide" evidence="2">
    <location>
        <begin position="1"/>
        <end position="26"/>
    </location>
</feature>
<evidence type="ECO:0000256" key="1">
    <source>
        <dbReference type="SAM" id="Phobius"/>
    </source>
</evidence>
<gene>
    <name evidence="3" type="ORF">PEL8287_02693</name>
</gene>
<keyword evidence="1" id="KW-1133">Transmembrane helix</keyword>
<evidence type="ECO:0008006" key="5">
    <source>
        <dbReference type="Google" id="ProtNLM"/>
    </source>
</evidence>
<protein>
    <recommendedName>
        <fullName evidence="5">VPLPA-CTERM protein sorting domain-containing protein</fullName>
    </recommendedName>
</protein>
<evidence type="ECO:0000313" key="4">
    <source>
        <dbReference type="Proteomes" id="UP000193827"/>
    </source>
</evidence>
<feature type="transmembrane region" description="Helical" evidence="1">
    <location>
        <begin position="150"/>
        <end position="169"/>
    </location>
</feature>
<organism evidence="3 4">
    <name type="scientific">Roseovarius litorisediminis</name>
    <dbReference type="NCBI Taxonomy" id="1312363"/>
    <lineage>
        <taxon>Bacteria</taxon>
        <taxon>Pseudomonadati</taxon>
        <taxon>Pseudomonadota</taxon>
        <taxon>Alphaproteobacteria</taxon>
        <taxon>Rhodobacterales</taxon>
        <taxon>Roseobacteraceae</taxon>
        <taxon>Roseovarius</taxon>
    </lineage>
</organism>
<dbReference type="Proteomes" id="UP000193827">
    <property type="component" value="Unassembled WGS sequence"/>
</dbReference>